<dbReference type="GO" id="GO:0003676">
    <property type="term" value="F:nucleic acid binding"/>
    <property type="evidence" value="ECO:0007669"/>
    <property type="project" value="InterPro"/>
</dbReference>
<comment type="similarity">
    <text evidence="1">Belongs to the mTERF family.</text>
</comment>
<dbReference type="PANTHER" id="PTHR15437">
    <property type="entry name" value="TRANSCRIPTION TERMINATION FACTOR, MITOCHONDRIAL"/>
    <property type="match status" value="1"/>
</dbReference>
<dbReference type="EMBL" id="HBUF01350276">
    <property type="protein sequence ID" value="CAG6713169.1"/>
    <property type="molecule type" value="Transcribed_RNA"/>
</dbReference>
<dbReference type="GO" id="GO:0005759">
    <property type="term" value="C:mitochondrial matrix"/>
    <property type="evidence" value="ECO:0007669"/>
    <property type="project" value="TreeGrafter"/>
</dbReference>
<dbReference type="EMBL" id="HBUF01350275">
    <property type="protein sequence ID" value="CAG6713168.1"/>
    <property type="molecule type" value="Transcribed_RNA"/>
</dbReference>
<keyword evidence="2" id="KW-0809">Transit peptide</keyword>
<dbReference type="EMBL" id="HBUF01094672">
    <property type="protein sequence ID" value="CAG6636571.1"/>
    <property type="molecule type" value="Transcribed_RNA"/>
</dbReference>
<evidence type="ECO:0000256" key="2">
    <source>
        <dbReference type="ARBA" id="ARBA00022946"/>
    </source>
</evidence>
<dbReference type="InterPro" id="IPR003690">
    <property type="entry name" value="MTERF"/>
</dbReference>
<dbReference type="EMBL" id="HBUF01575117">
    <property type="protein sequence ID" value="CAG6768053.1"/>
    <property type="molecule type" value="Transcribed_RNA"/>
</dbReference>
<evidence type="ECO:0008006" key="4">
    <source>
        <dbReference type="Google" id="ProtNLM"/>
    </source>
</evidence>
<organism evidence="3">
    <name type="scientific">Cacopsylla melanoneura</name>
    <dbReference type="NCBI Taxonomy" id="428564"/>
    <lineage>
        <taxon>Eukaryota</taxon>
        <taxon>Metazoa</taxon>
        <taxon>Ecdysozoa</taxon>
        <taxon>Arthropoda</taxon>
        <taxon>Hexapoda</taxon>
        <taxon>Insecta</taxon>
        <taxon>Pterygota</taxon>
        <taxon>Neoptera</taxon>
        <taxon>Paraneoptera</taxon>
        <taxon>Hemiptera</taxon>
        <taxon>Sternorrhyncha</taxon>
        <taxon>Psylloidea</taxon>
        <taxon>Psyllidae</taxon>
        <taxon>Psyllinae</taxon>
        <taxon>Cacopsylla</taxon>
    </lineage>
</organism>
<dbReference type="EMBL" id="HBUF01350274">
    <property type="protein sequence ID" value="CAG6713167.1"/>
    <property type="molecule type" value="Transcribed_RNA"/>
</dbReference>
<evidence type="ECO:0000256" key="1">
    <source>
        <dbReference type="ARBA" id="ARBA00007692"/>
    </source>
</evidence>
<dbReference type="EMBL" id="HBUF01094673">
    <property type="protein sequence ID" value="CAG6636572.1"/>
    <property type="molecule type" value="Transcribed_RNA"/>
</dbReference>
<dbReference type="Gene3D" id="1.25.70.10">
    <property type="entry name" value="Transcription termination factor 3, mitochondrial"/>
    <property type="match status" value="1"/>
</dbReference>
<evidence type="ECO:0000313" key="3">
    <source>
        <dbReference type="EMBL" id="CAG6636570.1"/>
    </source>
</evidence>
<sequence>MITSLMLQRLFHLRQGSKLCPTLSKQYKATLTTQSFHNNMLNAILLKESESTLYDVEFDYSATHHTIMELLDCSPRNAIQLIESDPDLLRLPAENLIKIKEMCRENEIPHNILRENLEWIIRMKPVELNHRFLYYWKWPFKIEDERPEILRILSLSLSQLTSLTCRSISEQNKIPQQNRISYLSDKLESSVSECTDLIIKYPFLMRRSLNIMFEIIDSLIDAGVDPKDIYRDPWPILNSPGQIKEKLDVFKERDIRNIKCWMLRCKDSTLNRCLEIRQLAKEVSQQFNSKDQYLCDRLNANTSDFLESKRKYPRVAQISLSKLKTMLDLLLSRGYKPEDIFNHAEVLTFSPETIENRIRDLQACGVVYCKLQILTLRNKKFEKHIKTLDRKSS</sequence>
<dbReference type="EMBL" id="HBUF01350273">
    <property type="protein sequence ID" value="CAG6713166.1"/>
    <property type="molecule type" value="Transcribed_RNA"/>
</dbReference>
<proteinExistence type="inferred from homology"/>
<protein>
    <recommendedName>
        <fullName evidence="4">Mitochondrial transcription termination factor</fullName>
    </recommendedName>
</protein>
<accession>A0A8D8QS95</accession>
<dbReference type="InterPro" id="IPR038538">
    <property type="entry name" value="MTERF_sf"/>
</dbReference>
<dbReference type="EMBL" id="HBUF01575118">
    <property type="protein sequence ID" value="CAG6768054.1"/>
    <property type="molecule type" value="Transcribed_RNA"/>
</dbReference>
<dbReference type="EMBL" id="HBUF01094671">
    <property type="protein sequence ID" value="CAG6636570.1"/>
    <property type="molecule type" value="Transcribed_RNA"/>
</dbReference>
<name>A0A8D8QS95_9HEMI</name>
<dbReference type="GO" id="GO:0006393">
    <property type="term" value="P:termination of mitochondrial transcription"/>
    <property type="evidence" value="ECO:0007669"/>
    <property type="project" value="TreeGrafter"/>
</dbReference>
<dbReference type="AlphaFoldDB" id="A0A8D8QS95"/>
<reference evidence="3" key="1">
    <citation type="submission" date="2021-05" db="EMBL/GenBank/DDBJ databases">
        <authorList>
            <person name="Alioto T."/>
            <person name="Alioto T."/>
            <person name="Gomez Garrido J."/>
        </authorList>
    </citation>
    <scope>NUCLEOTIDE SEQUENCE</scope>
</reference>
<dbReference type="PANTHER" id="PTHR15437:SF6">
    <property type="entry name" value="TRANSCRIPTION TERMINATION FACTOR, MITOCHONDRIAL"/>
    <property type="match status" value="1"/>
</dbReference>
<dbReference type="SMART" id="SM00733">
    <property type="entry name" value="Mterf"/>
    <property type="match status" value="4"/>
</dbReference>